<evidence type="ECO:0000313" key="2">
    <source>
        <dbReference type="EMBL" id="KAJ8476384.1"/>
    </source>
</evidence>
<dbReference type="Proteomes" id="UP001222027">
    <property type="component" value="Unassembled WGS sequence"/>
</dbReference>
<feature type="compositionally biased region" description="Low complexity" evidence="1">
    <location>
        <begin position="124"/>
        <end position="133"/>
    </location>
</feature>
<name>A0AAV8QIK8_ENSVE</name>
<protein>
    <recommendedName>
        <fullName evidence="4">DUF4005 domain-containing protein</fullName>
    </recommendedName>
</protein>
<evidence type="ECO:0000256" key="1">
    <source>
        <dbReference type="SAM" id="MobiDB-lite"/>
    </source>
</evidence>
<dbReference type="EMBL" id="JAQQAF010000006">
    <property type="protein sequence ID" value="KAJ8476384.1"/>
    <property type="molecule type" value="Genomic_DNA"/>
</dbReference>
<feature type="compositionally biased region" description="Basic residues" evidence="1">
    <location>
        <begin position="1"/>
        <end position="12"/>
    </location>
</feature>
<organism evidence="2 3">
    <name type="scientific">Ensete ventricosum</name>
    <name type="common">Abyssinian banana</name>
    <name type="synonym">Musa ensete</name>
    <dbReference type="NCBI Taxonomy" id="4639"/>
    <lineage>
        <taxon>Eukaryota</taxon>
        <taxon>Viridiplantae</taxon>
        <taxon>Streptophyta</taxon>
        <taxon>Embryophyta</taxon>
        <taxon>Tracheophyta</taxon>
        <taxon>Spermatophyta</taxon>
        <taxon>Magnoliopsida</taxon>
        <taxon>Liliopsida</taxon>
        <taxon>Zingiberales</taxon>
        <taxon>Musaceae</taxon>
        <taxon>Ensete</taxon>
    </lineage>
</organism>
<accession>A0AAV8QIK8</accession>
<proteinExistence type="predicted"/>
<evidence type="ECO:0008006" key="4">
    <source>
        <dbReference type="Google" id="ProtNLM"/>
    </source>
</evidence>
<reference evidence="2 3" key="1">
    <citation type="submission" date="2022-12" db="EMBL/GenBank/DDBJ databases">
        <title>Chromosome-scale assembly of the Ensete ventricosum genome.</title>
        <authorList>
            <person name="Dussert Y."/>
            <person name="Stocks J."/>
            <person name="Wendawek A."/>
            <person name="Woldeyes F."/>
            <person name="Nichols R.A."/>
            <person name="Borrell J.S."/>
        </authorList>
    </citation>
    <scope>NUCLEOTIDE SEQUENCE [LARGE SCALE GENOMIC DNA]</scope>
    <source>
        <strain evidence="3">cv. Maze</strain>
        <tissue evidence="2">Seeds</tissue>
    </source>
</reference>
<keyword evidence="3" id="KW-1185">Reference proteome</keyword>
<sequence length="174" mass="19231">MIRFVTRRRRGLNHPNADKSPKCQRSEGENEIPPFPILRSCCYSSPRPASCGPHSPSFWLARAIDRSGNGVVRRLRSFFSSSLDIAWYEGADPPPCLLSPLSCYLDGPIEDSKREGRQSDEGHPSPNAIPSISSSFATRNSVSTYELFDSHATPDAAQKLTKLGDEPNHFAKAE</sequence>
<gene>
    <name evidence="2" type="ORF">OPV22_020111</name>
</gene>
<feature type="compositionally biased region" description="Basic and acidic residues" evidence="1">
    <location>
        <begin position="16"/>
        <end position="28"/>
    </location>
</feature>
<dbReference type="AlphaFoldDB" id="A0AAV8QIK8"/>
<feature type="compositionally biased region" description="Basic and acidic residues" evidence="1">
    <location>
        <begin position="110"/>
        <end position="123"/>
    </location>
</feature>
<evidence type="ECO:0000313" key="3">
    <source>
        <dbReference type="Proteomes" id="UP001222027"/>
    </source>
</evidence>
<feature type="region of interest" description="Disordered" evidence="1">
    <location>
        <begin position="109"/>
        <end position="133"/>
    </location>
</feature>
<comment type="caution">
    <text evidence="2">The sequence shown here is derived from an EMBL/GenBank/DDBJ whole genome shotgun (WGS) entry which is preliminary data.</text>
</comment>
<feature type="region of interest" description="Disordered" evidence="1">
    <location>
        <begin position="1"/>
        <end position="31"/>
    </location>
</feature>